<comment type="caution">
    <text evidence="2">The sequence shown here is derived from an EMBL/GenBank/DDBJ whole genome shotgun (WGS) entry which is preliminary data.</text>
</comment>
<evidence type="ECO:0000313" key="2">
    <source>
        <dbReference type="EMBL" id="PJJ40106.1"/>
    </source>
</evidence>
<keyword evidence="3" id="KW-1185">Reference proteome</keyword>
<evidence type="ECO:0000313" key="3">
    <source>
        <dbReference type="Proteomes" id="UP000231134"/>
    </source>
</evidence>
<protein>
    <submittedName>
        <fullName evidence="2">CRISPR-associated APE2256 family protein</fullName>
    </submittedName>
</protein>
<dbReference type="EMBL" id="PGEX01000001">
    <property type="protein sequence ID" value="PJJ40106.1"/>
    <property type="molecule type" value="Genomic_DNA"/>
</dbReference>
<accession>A0A2M9A307</accession>
<dbReference type="Gene3D" id="3.40.50.10770">
    <property type="entry name" value="Hypothetical protein VC1899 like domain (Restriction endonuclease-like)"/>
    <property type="match status" value="1"/>
</dbReference>
<dbReference type="Proteomes" id="UP000231134">
    <property type="component" value="Unassembled WGS sequence"/>
</dbReference>
<dbReference type="AlphaFoldDB" id="A0A2M9A307"/>
<dbReference type="Pfam" id="PF09651">
    <property type="entry name" value="Cas_APE2256"/>
    <property type="match status" value="1"/>
</dbReference>
<organism evidence="2 3">
    <name type="scientific">Hallerella succinigenes</name>
    <dbReference type="NCBI Taxonomy" id="1896222"/>
    <lineage>
        <taxon>Bacteria</taxon>
        <taxon>Pseudomonadati</taxon>
        <taxon>Fibrobacterota</taxon>
        <taxon>Fibrobacteria</taxon>
        <taxon>Fibrobacterales</taxon>
        <taxon>Fibrobacteraceae</taxon>
        <taxon>Hallerella</taxon>
    </lineage>
</organism>
<dbReference type="InterPro" id="IPR013442">
    <property type="entry name" value="SSO1393-like"/>
</dbReference>
<gene>
    <name evidence="2" type="ORF">BGX16_0012</name>
</gene>
<dbReference type="RefSeq" id="WP_100424231.1">
    <property type="nucleotide sequence ID" value="NZ_PGEX01000001.1"/>
</dbReference>
<feature type="domain" description="CRISPR system ring nuclease SSO1393-like" evidence="1">
    <location>
        <begin position="70"/>
        <end position="206"/>
    </location>
</feature>
<name>A0A2M9A307_9BACT</name>
<dbReference type="Gene3D" id="1.10.196.30">
    <property type="match status" value="1"/>
</dbReference>
<dbReference type="OrthoDB" id="9772362at2"/>
<evidence type="ECO:0000259" key="1">
    <source>
        <dbReference type="Pfam" id="PF09651"/>
    </source>
</evidence>
<proteinExistence type="predicted"/>
<sequence>MQYFIYTTCGTSTFTNPARKDPELNDLIIKNSNARNEDELLPGAKEKIDAHYDSLIEEWQNYSIADARAKSAELNSLLSWQEKNKIPASECLCFLLHTDTVLGANAASLVEEWLTHHGYMSVQLQKIDSLSTSSLENFEKGLASLAEWAFANIPSPEQRSSNEKYVFNVAGGFKSVSGFMQILGQFLADETIYLFEGHSEILSMPHLPVRWEEIETIRQNFNDYRRVSLGIPPKNPERLNSLWVRNGQFTPWGQIAWESAKQELYGEKVHTFVCDLVREGEKFRKSVEGLDAFRKKIVNERIDDLCAFFLSGKVKNIRRLDYKLVKGNHPWSNECDAWADGSAMRLFCNEKGNGVVVECLGNALH</sequence>
<dbReference type="NCBIfam" id="TIGR02619">
    <property type="entry name" value="putative CRISPR-associated protein, APE2256 family"/>
    <property type="match status" value="1"/>
</dbReference>
<reference evidence="2 3" key="1">
    <citation type="submission" date="2017-11" db="EMBL/GenBank/DDBJ databases">
        <title>Animal gut microbial communities from fecal samples from Wisconsin, USA.</title>
        <authorList>
            <person name="Neumann A."/>
        </authorList>
    </citation>
    <scope>NUCLEOTIDE SEQUENCE [LARGE SCALE GENOMIC DNA]</scope>
    <source>
        <strain evidence="2 3">UWS3</strain>
    </source>
</reference>